<dbReference type="STRING" id="699431.SY89_02906"/>
<evidence type="ECO:0000313" key="3">
    <source>
        <dbReference type="Proteomes" id="UP000050535"/>
    </source>
</evidence>
<organism evidence="2 3">
    <name type="scientific">Halolamina pelagica</name>
    <dbReference type="NCBI Taxonomy" id="699431"/>
    <lineage>
        <taxon>Archaea</taxon>
        <taxon>Methanobacteriati</taxon>
        <taxon>Methanobacteriota</taxon>
        <taxon>Stenosarchaea group</taxon>
        <taxon>Halobacteria</taxon>
        <taxon>Halobacteriales</taxon>
        <taxon>Haloferacaceae</taxon>
    </lineage>
</organism>
<name>A0A0P7GDF1_9EURY</name>
<dbReference type="EMBL" id="LGUC01000001">
    <property type="protein sequence ID" value="KPN32146.1"/>
    <property type="molecule type" value="Genomic_DNA"/>
</dbReference>
<sequence length="191" mass="20229">MGSLIVGVVLVVAALVAALYVGYRQENTAAVVNTAAAVALVFVSAGAPVALGDGQPSRVAALTLWVAVAGFLHALGMLGRYDSVWWWDHLTHTFSAALAAALLYAALLVIGWHNAVALTLLGILFLGVLWEVGELVAREVADWYDIEPVLVHYGWRDTALDLVFDVVGAALVVALDLRLFVPLVEWLASAG</sequence>
<evidence type="ECO:0000313" key="2">
    <source>
        <dbReference type="EMBL" id="KPN32146.1"/>
    </source>
</evidence>
<proteinExistence type="predicted"/>
<reference evidence="3" key="1">
    <citation type="submission" date="2013-11" db="EMBL/GenBank/DDBJ databases">
        <authorList>
            <person name="Hoang H.T."/>
            <person name="Killian M.L."/>
            <person name="Madson D.M."/>
            <person name="Arruda P.H.E."/>
            <person name="Sun D."/>
            <person name="Schwartz K.J."/>
            <person name="Yoon K."/>
        </authorList>
    </citation>
    <scope>NUCLEOTIDE SEQUENCE [LARGE SCALE GENOMIC DNA]</scope>
    <source>
        <strain evidence="3">CDK2</strain>
    </source>
</reference>
<comment type="caution">
    <text evidence="2">The sequence shown here is derived from an EMBL/GenBank/DDBJ whole genome shotgun (WGS) entry which is preliminary data.</text>
</comment>
<keyword evidence="1" id="KW-0812">Transmembrane</keyword>
<dbReference type="Pfam" id="PF09997">
    <property type="entry name" value="DUF2238"/>
    <property type="match status" value="1"/>
</dbReference>
<keyword evidence="1" id="KW-0472">Membrane</keyword>
<dbReference type="InterPro" id="IPR014509">
    <property type="entry name" value="YjdF-like"/>
</dbReference>
<dbReference type="AlphaFoldDB" id="A0A0P7GDF1"/>
<dbReference type="PATRIC" id="fig|699431.3.peg.2966"/>
<dbReference type="OrthoDB" id="313603at2157"/>
<feature type="transmembrane region" description="Helical" evidence="1">
    <location>
        <begin position="57"/>
        <end position="78"/>
    </location>
</feature>
<dbReference type="Proteomes" id="UP000050535">
    <property type="component" value="Unassembled WGS sequence"/>
</dbReference>
<keyword evidence="1" id="KW-1133">Transmembrane helix</keyword>
<feature type="transmembrane region" description="Helical" evidence="1">
    <location>
        <begin position="90"/>
        <end position="110"/>
    </location>
</feature>
<gene>
    <name evidence="2" type="ORF">SY89_02906</name>
</gene>
<dbReference type="RefSeq" id="WP_054584487.1">
    <property type="nucleotide sequence ID" value="NZ_LGUC01000001.1"/>
</dbReference>
<keyword evidence="3" id="KW-1185">Reference proteome</keyword>
<accession>A0A0P7GDF1</accession>
<feature type="transmembrane region" description="Helical" evidence="1">
    <location>
        <begin position="6"/>
        <end position="23"/>
    </location>
</feature>
<feature type="transmembrane region" description="Helical" evidence="1">
    <location>
        <begin position="30"/>
        <end position="51"/>
    </location>
</feature>
<evidence type="ECO:0000256" key="1">
    <source>
        <dbReference type="SAM" id="Phobius"/>
    </source>
</evidence>
<protein>
    <submittedName>
        <fullName evidence="2">Uncharacterized protein</fullName>
    </submittedName>
</protein>